<feature type="DNA-binding region" description="HMG box" evidence="1">
    <location>
        <begin position="264"/>
        <end position="334"/>
    </location>
</feature>
<name>A0AAI8VWE0_9PEZI</name>
<dbReference type="SUPFAM" id="SSF47095">
    <property type="entry name" value="HMG-box"/>
    <property type="match status" value="1"/>
</dbReference>
<evidence type="ECO:0000259" key="3">
    <source>
        <dbReference type="PROSITE" id="PS50118"/>
    </source>
</evidence>
<keyword evidence="1" id="KW-0238">DNA-binding</keyword>
<dbReference type="CDD" id="cd01389">
    <property type="entry name" value="HMG-box_ROX1-like"/>
    <property type="match status" value="1"/>
</dbReference>
<proteinExistence type="predicted"/>
<evidence type="ECO:0000256" key="2">
    <source>
        <dbReference type="SAM" id="MobiDB-lite"/>
    </source>
</evidence>
<reference evidence="4" key="1">
    <citation type="submission" date="2023-10" db="EMBL/GenBank/DDBJ databases">
        <authorList>
            <person name="Hackl T."/>
        </authorList>
    </citation>
    <scope>NUCLEOTIDE SEQUENCE</scope>
</reference>
<organism evidence="4 5">
    <name type="scientific">Anthostomella pinea</name>
    <dbReference type="NCBI Taxonomy" id="933095"/>
    <lineage>
        <taxon>Eukaryota</taxon>
        <taxon>Fungi</taxon>
        <taxon>Dikarya</taxon>
        <taxon>Ascomycota</taxon>
        <taxon>Pezizomycotina</taxon>
        <taxon>Sordariomycetes</taxon>
        <taxon>Xylariomycetidae</taxon>
        <taxon>Xylariales</taxon>
        <taxon>Xylariaceae</taxon>
        <taxon>Anthostomella</taxon>
    </lineage>
</organism>
<evidence type="ECO:0000256" key="1">
    <source>
        <dbReference type="PROSITE-ProRule" id="PRU00267"/>
    </source>
</evidence>
<keyword evidence="1" id="KW-0539">Nucleus</keyword>
<dbReference type="GO" id="GO:0005634">
    <property type="term" value="C:nucleus"/>
    <property type="evidence" value="ECO:0007669"/>
    <property type="project" value="UniProtKB-UniRule"/>
</dbReference>
<evidence type="ECO:0000313" key="5">
    <source>
        <dbReference type="Proteomes" id="UP001295740"/>
    </source>
</evidence>
<feature type="domain" description="HMG box" evidence="3">
    <location>
        <begin position="264"/>
        <end position="334"/>
    </location>
</feature>
<sequence>MDNTDYAVSWEDQFMDPILLNEDQRICASPEPVVGTPTEIERTMLDEMLSLAASSATVAGYQPQPEQESTDYLLDPLLDSTSTMPQMPLNLNYQQNMGLAPPPYYDPCYPSMQDFSWGLRNPMTMNPGYPAYPGGQYPLPAAYTPYTTPWQGAGMPMPAPYSESIRDKPTITDNIRRVKRKPKRKPSKPAKEVTEKVAKRRVRRQAVIKGQKQGQKPESAMAVPLSEFLKDVDVGDIDIEAYANRGTAARLEETAQRRGKTGKTPRPLNPAMLYRKAYQHRVRRWQEDSHYTENAISVTTANSWHSETEEVKDRFRRLAKIEAQGHSAAFPDYEYKPERYYGVKRKAVNYDEG</sequence>
<accession>A0AAI8VWE0</accession>
<comment type="caution">
    <text evidence="4">The sequence shown here is derived from an EMBL/GenBank/DDBJ whole genome shotgun (WGS) entry which is preliminary data.</text>
</comment>
<dbReference type="SMART" id="SM00398">
    <property type="entry name" value="HMG"/>
    <property type="match status" value="1"/>
</dbReference>
<gene>
    <name evidence="4" type="ORF">KHLLAP_LOCUS12777</name>
</gene>
<dbReference type="InterPro" id="IPR009071">
    <property type="entry name" value="HMG_box_dom"/>
</dbReference>
<dbReference type="EMBL" id="CAUWAG010000019">
    <property type="protein sequence ID" value="CAJ2512309.1"/>
    <property type="molecule type" value="Genomic_DNA"/>
</dbReference>
<feature type="compositionally biased region" description="Basic residues" evidence="2">
    <location>
        <begin position="178"/>
        <end position="188"/>
    </location>
</feature>
<dbReference type="PROSITE" id="PS50118">
    <property type="entry name" value="HMG_BOX_2"/>
    <property type="match status" value="1"/>
</dbReference>
<protein>
    <submittedName>
        <fullName evidence="4">Uu.00g053240.m01.CDS01</fullName>
    </submittedName>
</protein>
<dbReference type="Proteomes" id="UP001295740">
    <property type="component" value="Unassembled WGS sequence"/>
</dbReference>
<dbReference type="GO" id="GO:0003677">
    <property type="term" value="F:DNA binding"/>
    <property type="evidence" value="ECO:0007669"/>
    <property type="project" value="UniProtKB-UniRule"/>
</dbReference>
<evidence type="ECO:0000313" key="4">
    <source>
        <dbReference type="EMBL" id="CAJ2512309.1"/>
    </source>
</evidence>
<keyword evidence="5" id="KW-1185">Reference proteome</keyword>
<dbReference type="AlphaFoldDB" id="A0AAI8VWE0"/>
<dbReference type="Gene3D" id="1.10.30.10">
    <property type="entry name" value="High mobility group box domain"/>
    <property type="match status" value="1"/>
</dbReference>
<dbReference type="Pfam" id="PF00505">
    <property type="entry name" value="HMG_box"/>
    <property type="match status" value="1"/>
</dbReference>
<dbReference type="InterPro" id="IPR036910">
    <property type="entry name" value="HMG_box_dom_sf"/>
</dbReference>
<feature type="region of interest" description="Disordered" evidence="2">
    <location>
        <begin position="178"/>
        <end position="219"/>
    </location>
</feature>